<dbReference type="SUPFAM" id="SSF51621">
    <property type="entry name" value="Phosphoenolpyruvate/pyruvate domain"/>
    <property type="match status" value="1"/>
</dbReference>
<dbReference type="EMBL" id="JTJU01000062">
    <property type="protein sequence ID" value="OBX08017.1"/>
    <property type="molecule type" value="Genomic_DNA"/>
</dbReference>
<sequence length="270" mass="29421">MKLPENRFKAAIKKQQAQIGLWIGMANGYACEIAANAGFDWLLLDGEHAPNDIQTLLHQLQVVSGYPDSSSIVRPPIGNPVIIKQLLDIGAQTLLIPMVETVEQAEEFVRAVRYPPKGIRGVGSALARASRWNNVTNYLHQADQEICLLLQIETQKGLQNLSEIVKVDGVDGIFIGPADLSASLGHLGNPAHPEVQQKIEESIQIIRQAGKAPGILYADAKMAQHYLDLGCLFVAVGVDTSILMRELVKLASSFKQNTTTTMSANQNSVY</sequence>
<dbReference type="GO" id="GO:0005737">
    <property type="term" value="C:cytoplasm"/>
    <property type="evidence" value="ECO:0007669"/>
    <property type="project" value="UniProtKB-ARBA"/>
</dbReference>
<dbReference type="NCBIfam" id="TIGR02311">
    <property type="entry name" value="HpaI"/>
    <property type="match status" value="1"/>
</dbReference>
<gene>
    <name evidence="5" type="ORF">QV09_10245</name>
</gene>
<evidence type="ECO:0000259" key="4">
    <source>
        <dbReference type="Pfam" id="PF03328"/>
    </source>
</evidence>
<keyword evidence="3" id="KW-0456">Lyase</keyword>
<accession>A0AB36E0G2</accession>
<evidence type="ECO:0000313" key="5">
    <source>
        <dbReference type="EMBL" id="OBX08017.1"/>
    </source>
</evidence>
<dbReference type="GO" id="GO:0016832">
    <property type="term" value="F:aldehyde-lyase activity"/>
    <property type="evidence" value="ECO:0007669"/>
    <property type="project" value="TreeGrafter"/>
</dbReference>
<organism evidence="5 6">
    <name type="scientific">Gallibacterium salpingitidis</name>
    <dbReference type="NCBI Taxonomy" id="505341"/>
    <lineage>
        <taxon>Bacteria</taxon>
        <taxon>Pseudomonadati</taxon>
        <taxon>Pseudomonadota</taxon>
        <taxon>Gammaproteobacteria</taxon>
        <taxon>Pasteurellales</taxon>
        <taxon>Pasteurellaceae</taxon>
        <taxon>Gallibacterium</taxon>
    </lineage>
</organism>
<dbReference type="InterPro" id="IPR015813">
    <property type="entry name" value="Pyrv/PenolPyrv_kinase-like_dom"/>
</dbReference>
<dbReference type="InterPro" id="IPR050251">
    <property type="entry name" value="HpcH-HpaI_aldolase"/>
</dbReference>
<dbReference type="Gene3D" id="3.20.20.60">
    <property type="entry name" value="Phosphoenolpyruvate-binding domains"/>
    <property type="match status" value="1"/>
</dbReference>
<comment type="caution">
    <text evidence="5">The sequence shown here is derived from an EMBL/GenBank/DDBJ whole genome shotgun (WGS) entry which is preliminary data.</text>
</comment>
<evidence type="ECO:0000256" key="3">
    <source>
        <dbReference type="ARBA" id="ARBA00023239"/>
    </source>
</evidence>
<dbReference type="InterPro" id="IPR005000">
    <property type="entry name" value="Aldolase/citrate-lyase_domain"/>
</dbReference>
<reference evidence="5 6" key="1">
    <citation type="submission" date="2014-11" db="EMBL/GenBank/DDBJ databases">
        <title>Pan-genome of Gallibacterium spp.</title>
        <authorList>
            <person name="Kudirkiene E."/>
            <person name="Bojesen A.M."/>
        </authorList>
    </citation>
    <scope>NUCLEOTIDE SEQUENCE [LARGE SCALE GENOMIC DNA]</scope>
    <source>
        <strain evidence="5 6">18469/18</strain>
    </source>
</reference>
<dbReference type="FunFam" id="3.20.20.60:FF:000004">
    <property type="entry name" value="5-keto-4-deoxy-D-glucarate aldolase"/>
    <property type="match status" value="1"/>
</dbReference>
<dbReference type="PANTHER" id="PTHR30502">
    <property type="entry name" value="2-KETO-3-DEOXY-L-RHAMNONATE ALDOLASE"/>
    <property type="match status" value="1"/>
</dbReference>
<protein>
    <recommendedName>
        <fullName evidence="4">HpcH/HpaI aldolase/citrate lyase domain-containing protein</fullName>
    </recommendedName>
</protein>
<evidence type="ECO:0000313" key="6">
    <source>
        <dbReference type="Proteomes" id="UP000092527"/>
    </source>
</evidence>
<dbReference type="RefSeq" id="WP_066422189.1">
    <property type="nucleotide sequence ID" value="NZ_CP103875.1"/>
</dbReference>
<evidence type="ECO:0000256" key="1">
    <source>
        <dbReference type="ARBA" id="ARBA00005568"/>
    </source>
</evidence>
<name>A0AB36E0G2_9PAST</name>
<dbReference type="AlphaFoldDB" id="A0AB36E0G2"/>
<keyword evidence="2" id="KW-0479">Metal-binding</keyword>
<dbReference type="PANTHER" id="PTHR30502:SF0">
    <property type="entry name" value="PHOSPHOENOLPYRUVATE CARBOXYLASE FAMILY PROTEIN"/>
    <property type="match status" value="1"/>
</dbReference>
<dbReference type="InterPro" id="IPR040442">
    <property type="entry name" value="Pyrv_kinase-like_dom_sf"/>
</dbReference>
<comment type="similarity">
    <text evidence="1">Belongs to the HpcH/HpaI aldolase family.</text>
</comment>
<feature type="domain" description="HpcH/HpaI aldolase/citrate lyase" evidence="4">
    <location>
        <begin position="18"/>
        <end position="243"/>
    </location>
</feature>
<dbReference type="Proteomes" id="UP000092527">
    <property type="component" value="Unassembled WGS sequence"/>
</dbReference>
<dbReference type="GO" id="GO:0010124">
    <property type="term" value="P:phenylacetate catabolic process"/>
    <property type="evidence" value="ECO:0007669"/>
    <property type="project" value="InterPro"/>
</dbReference>
<proteinExistence type="inferred from homology"/>
<evidence type="ECO:0000256" key="2">
    <source>
        <dbReference type="ARBA" id="ARBA00022723"/>
    </source>
</evidence>
<dbReference type="InterPro" id="IPR012689">
    <property type="entry name" value="HpaI"/>
</dbReference>
<dbReference type="GO" id="GO:0046872">
    <property type="term" value="F:metal ion binding"/>
    <property type="evidence" value="ECO:0007669"/>
    <property type="project" value="UniProtKB-KW"/>
</dbReference>
<dbReference type="Pfam" id="PF03328">
    <property type="entry name" value="HpcH_HpaI"/>
    <property type="match status" value="1"/>
</dbReference>